<organism evidence="2 3">
    <name type="scientific">Hibiscus syriacus</name>
    <name type="common">Rose of Sharon</name>
    <dbReference type="NCBI Taxonomy" id="106335"/>
    <lineage>
        <taxon>Eukaryota</taxon>
        <taxon>Viridiplantae</taxon>
        <taxon>Streptophyta</taxon>
        <taxon>Embryophyta</taxon>
        <taxon>Tracheophyta</taxon>
        <taxon>Spermatophyta</taxon>
        <taxon>Magnoliopsida</taxon>
        <taxon>eudicotyledons</taxon>
        <taxon>Gunneridae</taxon>
        <taxon>Pentapetalae</taxon>
        <taxon>rosids</taxon>
        <taxon>malvids</taxon>
        <taxon>Malvales</taxon>
        <taxon>Malvaceae</taxon>
        <taxon>Malvoideae</taxon>
        <taxon>Hibiscus</taxon>
    </lineage>
</organism>
<dbReference type="EMBL" id="VEPZ02001578">
    <property type="protein sequence ID" value="KAE8667251.1"/>
    <property type="molecule type" value="Genomic_DNA"/>
</dbReference>
<protein>
    <recommendedName>
        <fullName evidence="1">RDRP C-terminal head domain-containing protein</fullName>
    </recommendedName>
</protein>
<dbReference type="AlphaFoldDB" id="A0A6A2WZN7"/>
<dbReference type="InterPro" id="IPR058752">
    <property type="entry name" value="RDRP_C_head"/>
</dbReference>
<comment type="caution">
    <text evidence="2">The sequence shown here is derived from an EMBL/GenBank/DDBJ whole genome shotgun (WGS) entry which is preliminary data.</text>
</comment>
<accession>A0A6A2WZN7</accession>
<keyword evidence="3" id="KW-1185">Reference proteome</keyword>
<reference evidence="2" key="1">
    <citation type="submission" date="2019-09" db="EMBL/GenBank/DDBJ databases">
        <title>Draft genome information of white flower Hibiscus syriacus.</title>
        <authorList>
            <person name="Kim Y.-M."/>
        </authorList>
    </citation>
    <scope>NUCLEOTIDE SEQUENCE [LARGE SCALE GENOMIC DNA]</scope>
    <source>
        <strain evidence="2">YM2019G1</strain>
    </source>
</reference>
<evidence type="ECO:0000313" key="3">
    <source>
        <dbReference type="Proteomes" id="UP000436088"/>
    </source>
</evidence>
<name>A0A6A2WZN7_HIBSY</name>
<proteinExistence type="predicted"/>
<gene>
    <name evidence="2" type="ORF">F3Y22_tig00112428pilonHSYRG00021</name>
</gene>
<feature type="domain" description="RDRP C-terminal head" evidence="1">
    <location>
        <begin position="40"/>
        <end position="92"/>
    </location>
</feature>
<sequence>MHVPDDQWIRITDFTQSYCIGQSSENDRYPFPHYTDPNNLCDDVFFHRSNYHYKLGNLMDYYRIMTEAEILNGAIMKMSRSYAKRIDAEAVSKIDHGSMKSEANRMMK</sequence>
<dbReference type="Pfam" id="PF26253">
    <property type="entry name" value="RdRP_head"/>
    <property type="match status" value="1"/>
</dbReference>
<evidence type="ECO:0000313" key="2">
    <source>
        <dbReference type="EMBL" id="KAE8667251.1"/>
    </source>
</evidence>
<evidence type="ECO:0000259" key="1">
    <source>
        <dbReference type="Pfam" id="PF26253"/>
    </source>
</evidence>
<dbReference type="Proteomes" id="UP000436088">
    <property type="component" value="Unassembled WGS sequence"/>
</dbReference>